<comment type="similarity">
    <text evidence="1">Belongs to the IMPACT family.</text>
</comment>
<protein>
    <recommendedName>
        <fullName evidence="2">Impact N-terminal domain-containing protein</fullName>
    </recommendedName>
</protein>
<evidence type="ECO:0000313" key="4">
    <source>
        <dbReference type="Proteomes" id="UP001648503"/>
    </source>
</evidence>
<dbReference type="PANTHER" id="PTHR16301">
    <property type="entry name" value="IMPACT-RELATED"/>
    <property type="match status" value="1"/>
</dbReference>
<dbReference type="Proteomes" id="UP001648503">
    <property type="component" value="Unassembled WGS sequence"/>
</dbReference>
<evidence type="ECO:0000259" key="2">
    <source>
        <dbReference type="Pfam" id="PF01205"/>
    </source>
</evidence>
<dbReference type="InterPro" id="IPR023582">
    <property type="entry name" value="Impact"/>
</dbReference>
<comment type="caution">
    <text evidence="3">The sequence shown here is derived from an EMBL/GenBank/DDBJ whole genome shotgun (WGS) entry which is preliminary data.</text>
</comment>
<dbReference type="Gene3D" id="3.30.230.30">
    <property type="entry name" value="Impact, N-terminal domain"/>
    <property type="match status" value="1"/>
</dbReference>
<proteinExistence type="inferred from homology"/>
<gene>
    <name evidence="3" type="ORF">BASA50_006491</name>
</gene>
<dbReference type="Pfam" id="PF01205">
    <property type="entry name" value="Impact_N"/>
    <property type="match status" value="1"/>
</dbReference>
<reference evidence="3 4" key="1">
    <citation type="submission" date="2021-02" db="EMBL/GenBank/DDBJ databases">
        <title>Variation within the Batrachochytrium salamandrivorans European outbreak.</title>
        <authorList>
            <person name="Kelly M."/>
            <person name="Pasmans F."/>
            <person name="Shea T.P."/>
            <person name="Munoz J.F."/>
            <person name="Carranza S."/>
            <person name="Cuomo C.A."/>
            <person name="Martel A."/>
        </authorList>
    </citation>
    <scope>NUCLEOTIDE SEQUENCE [LARGE SCALE GENOMIC DNA]</scope>
    <source>
        <strain evidence="3 4">AMFP18/2</strain>
    </source>
</reference>
<evidence type="ECO:0000313" key="3">
    <source>
        <dbReference type="EMBL" id="KAH6594541.1"/>
    </source>
</evidence>
<accession>A0ABQ8F9K5</accession>
<feature type="domain" description="Impact N-terminal" evidence="2">
    <location>
        <begin position="249"/>
        <end position="355"/>
    </location>
</feature>
<dbReference type="InterPro" id="IPR036956">
    <property type="entry name" value="Impact_N_sf"/>
</dbReference>
<dbReference type="PANTHER" id="PTHR16301:SF25">
    <property type="entry name" value="PROTEIN IMPACT"/>
    <property type="match status" value="1"/>
</dbReference>
<evidence type="ECO:0000256" key="1">
    <source>
        <dbReference type="ARBA" id="ARBA00007665"/>
    </source>
</evidence>
<organism evidence="3 4">
    <name type="scientific">Batrachochytrium salamandrivorans</name>
    <dbReference type="NCBI Taxonomy" id="1357716"/>
    <lineage>
        <taxon>Eukaryota</taxon>
        <taxon>Fungi</taxon>
        <taxon>Fungi incertae sedis</taxon>
        <taxon>Chytridiomycota</taxon>
        <taxon>Chytridiomycota incertae sedis</taxon>
        <taxon>Chytridiomycetes</taxon>
        <taxon>Rhizophydiales</taxon>
        <taxon>Rhizophydiales incertae sedis</taxon>
        <taxon>Batrachochytrium</taxon>
    </lineage>
</organism>
<name>A0ABQ8F9K5_9FUNG</name>
<keyword evidence="4" id="KW-1185">Reference proteome</keyword>
<sequence>MVDTPSLIQLSSLAVDEIETLTAIYGIPEALLLGSETDDTTTATMHDDDDGIVMTIETPSSIKFRLGSRRGCLVLHLHCDYPLLSPPIYILHLPAFCSPYPVTVPVSVSVPVSVPVSDSQNVWVDEESFRSWIDMQLMSLFTPGHVVIYSWVDFLQEIIGQVYRRSNCTDLHVSADPASALLHAADTTGMSDVADPPLLEPSSLQQSTLPGTTPAATPLAILSTGSAYPLIYPSGCPEIHTSLHPLVDRKSEFIAHVAQISSIDQVHLVKQALLSNKRIARATHNIIAYRIVEPVTNRVKQDSDDDGEDAAGARLLHLLNLTEARNVCVVVTRWYGGIQLGPARFKHINNVARLLLTELGLTKRR</sequence>
<dbReference type="EMBL" id="JAFCIX010000332">
    <property type="protein sequence ID" value="KAH6594541.1"/>
    <property type="molecule type" value="Genomic_DNA"/>
</dbReference>
<dbReference type="InterPro" id="IPR020568">
    <property type="entry name" value="Ribosomal_Su5_D2-typ_SF"/>
</dbReference>
<dbReference type="InterPro" id="IPR001498">
    <property type="entry name" value="Impact_N"/>
</dbReference>
<dbReference type="SUPFAM" id="SSF54211">
    <property type="entry name" value="Ribosomal protein S5 domain 2-like"/>
    <property type="match status" value="1"/>
</dbReference>